<accession>A0A7I7PA30</accession>
<evidence type="ECO:0000313" key="2">
    <source>
        <dbReference type="EMBL" id="ORB13000.1"/>
    </source>
</evidence>
<dbReference type="KEGG" id="mnv:MNVI_07330"/>
<sequence length="77" mass="8545">MTDQPRFLGKIQSVAVRDLSVAEDISFPITTSGTQSVGLRSTIQGFNDERTEMTIFVHKAGETVTVEVDPDQQFDRV</sequence>
<organism evidence="1 4">
    <name type="scientific">Mycobacterium noviomagense</name>
    <dbReference type="NCBI Taxonomy" id="459858"/>
    <lineage>
        <taxon>Bacteria</taxon>
        <taxon>Bacillati</taxon>
        <taxon>Actinomycetota</taxon>
        <taxon>Actinomycetes</taxon>
        <taxon>Mycobacteriales</taxon>
        <taxon>Mycobacteriaceae</taxon>
        <taxon>Mycobacterium</taxon>
    </lineage>
</organism>
<dbReference type="Proteomes" id="UP000466894">
    <property type="component" value="Chromosome"/>
</dbReference>
<name>A0A7I7PA30_9MYCO</name>
<gene>
    <name evidence="2" type="ORF">BST37_14935</name>
    <name evidence="1" type="ORF">MNVI_07330</name>
</gene>
<evidence type="ECO:0000313" key="4">
    <source>
        <dbReference type="Proteomes" id="UP000466894"/>
    </source>
</evidence>
<dbReference type="EMBL" id="AP022583">
    <property type="protein sequence ID" value="BBY05415.1"/>
    <property type="molecule type" value="Genomic_DNA"/>
</dbReference>
<dbReference type="RefSeq" id="WP_083088553.1">
    <property type="nucleotide sequence ID" value="NZ_AP022583.1"/>
</dbReference>
<reference evidence="2 3" key="1">
    <citation type="submission" date="2017-02" db="EMBL/GenBank/DDBJ databases">
        <title>The new phylogeny of genus Mycobacterium.</title>
        <authorList>
            <person name="Tortoli E."/>
            <person name="Trovato A."/>
            <person name="Cirillo D.M."/>
        </authorList>
    </citation>
    <scope>NUCLEOTIDE SEQUENCE [LARGE SCALE GENOMIC DNA]</scope>
    <source>
        <strain evidence="2 3">DSM 45145</strain>
    </source>
</reference>
<dbReference type="OrthoDB" id="4562829at2"/>
<proteinExistence type="predicted"/>
<reference evidence="1 4" key="2">
    <citation type="journal article" date="2019" name="Emerg. Microbes Infect.">
        <title>Comprehensive subspecies identification of 175 nontuberculous mycobacteria species based on 7547 genomic profiles.</title>
        <authorList>
            <person name="Matsumoto Y."/>
            <person name="Kinjo T."/>
            <person name="Motooka D."/>
            <person name="Nabeya D."/>
            <person name="Jung N."/>
            <person name="Uechi K."/>
            <person name="Horii T."/>
            <person name="Iida T."/>
            <person name="Fujita J."/>
            <person name="Nakamura S."/>
        </authorList>
    </citation>
    <scope>NUCLEOTIDE SEQUENCE [LARGE SCALE GENOMIC DNA]</scope>
    <source>
        <strain evidence="1 4">JCM 16367</strain>
    </source>
</reference>
<dbReference type="EMBL" id="MVIC01000028">
    <property type="protein sequence ID" value="ORB13000.1"/>
    <property type="molecule type" value="Genomic_DNA"/>
</dbReference>
<keyword evidence="3" id="KW-1185">Reference proteome</keyword>
<reference evidence="1" key="3">
    <citation type="submission" date="2020-02" db="EMBL/GenBank/DDBJ databases">
        <authorList>
            <person name="Matsumoto Y."/>
            <person name="Motooka D."/>
            <person name="Nakamura S."/>
        </authorList>
    </citation>
    <scope>NUCLEOTIDE SEQUENCE</scope>
    <source>
        <strain evidence="1">JCM 16367</strain>
    </source>
</reference>
<evidence type="ECO:0000313" key="3">
    <source>
        <dbReference type="Proteomes" id="UP000192374"/>
    </source>
</evidence>
<dbReference type="Proteomes" id="UP000192374">
    <property type="component" value="Unassembled WGS sequence"/>
</dbReference>
<protein>
    <submittedName>
        <fullName evidence="1">Uncharacterized protein</fullName>
    </submittedName>
</protein>
<evidence type="ECO:0000313" key="1">
    <source>
        <dbReference type="EMBL" id="BBY05415.1"/>
    </source>
</evidence>
<dbReference type="AlphaFoldDB" id="A0A7I7PA30"/>